<dbReference type="KEGG" id="tng:GSTEN00013982G001"/>
<gene>
    <name evidence="3" type="ORF">GSTENG00013982001</name>
</gene>
<proteinExistence type="predicted"/>
<keyword evidence="2" id="KW-0732">Signal</keyword>
<sequence length="96" mass="10095">MTLMSGIILSLGLLASALGSALQREATGVRRLHTEFGADGGRRGPEGSALSRRSAGLNEQTCAAPIGLEATLREDTHSVSQPLQVSFPTRHLSNQL</sequence>
<feature type="region of interest" description="Disordered" evidence="1">
    <location>
        <begin position="75"/>
        <end position="96"/>
    </location>
</feature>
<organism evidence="3">
    <name type="scientific">Tetraodon nigroviridis</name>
    <name type="common">Spotted green pufferfish</name>
    <name type="synonym">Chelonodon nigroviridis</name>
    <dbReference type="NCBI Taxonomy" id="99883"/>
    <lineage>
        <taxon>Eukaryota</taxon>
        <taxon>Metazoa</taxon>
        <taxon>Chordata</taxon>
        <taxon>Craniata</taxon>
        <taxon>Vertebrata</taxon>
        <taxon>Euteleostomi</taxon>
        <taxon>Actinopterygii</taxon>
        <taxon>Neopterygii</taxon>
        <taxon>Teleostei</taxon>
        <taxon>Neoteleostei</taxon>
        <taxon>Acanthomorphata</taxon>
        <taxon>Eupercaria</taxon>
        <taxon>Tetraodontiformes</taxon>
        <taxon>Tetradontoidea</taxon>
        <taxon>Tetraodontidae</taxon>
        <taxon>Tetraodon</taxon>
    </lineage>
</organism>
<feature type="region of interest" description="Disordered" evidence="1">
    <location>
        <begin position="35"/>
        <end position="56"/>
    </location>
</feature>
<evidence type="ECO:0000256" key="2">
    <source>
        <dbReference type="SAM" id="SignalP"/>
    </source>
</evidence>
<comment type="caution">
    <text evidence="3">The sequence shown here is derived from an EMBL/GenBank/DDBJ whole genome shotgun (WGS) entry which is preliminary data.</text>
</comment>
<feature type="compositionally biased region" description="Basic and acidic residues" evidence="1">
    <location>
        <begin position="35"/>
        <end position="45"/>
    </location>
</feature>
<dbReference type="EMBL" id="CAAE01014528">
    <property type="protein sequence ID" value="CAF96816.1"/>
    <property type="molecule type" value="Genomic_DNA"/>
</dbReference>
<reference evidence="3" key="2">
    <citation type="submission" date="2004-02" db="EMBL/GenBank/DDBJ databases">
        <authorList>
            <consortium name="Genoscope"/>
            <consortium name="Whitehead Institute Centre for Genome Research"/>
        </authorList>
    </citation>
    <scope>NUCLEOTIDE SEQUENCE</scope>
</reference>
<evidence type="ECO:0000313" key="3">
    <source>
        <dbReference type="EMBL" id="CAF96816.1"/>
    </source>
</evidence>
<reference evidence="3" key="1">
    <citation type="journal article" date="2004" name="Nature">
        <title>Genome duplication in the teleost fish Tetraodon nigroviridis reveals the early vertebrate proto-karyotype.</title>
        <authorList>
            <person name="Jaillon O."/>
            <person name="Aury J.-M."/>
            <person name="Brunet F."/>
            <person name="Petit J.-L."/>
            <person name="Stange-Thomann N."/>
            <person name="Mauceli E."/>
            <person name="Bouneau L."/>
            <person name="Fischer C."/>
            <person name="Ozouf-Costaz C."/>
            <person name="Bernot A."/>
            <person name="Nicaud S."/>
            <person name="Jaffe D."/>
            <person name="Fisher S."/>
            <person name="Lutfalla G."/>
            <person name="Dossat C."/>
            <person name="Segurens B."/>
            <person name="Dasilva C."/>
            <person name="Salanoubat M."/>
            <person name="Levy M."/>
            <person name="Boudet N."/>
            <person name="Castellano S."/>
            <person name="Anthouard V."/>
            <person name="Jubin C."/>
            <person name="Castelli V."/>
            <person name="Katinka M."/>
            <person name="Vacherie B."/>
            <person name="Biemont C."/>
            <person name="Skalli Z."/>
            <person name="Cattolico L."/>
            <person name="Poulain J."/>
            <person name="De Berardinis V."/>
            <person name="Cruaud C."/>
            <person name="Duprat S."/>
            <person name="Brottier P."/>
            <person name="Coutanceau J.-P."/>
            <person name="Gouzy J."/>
            <person name="Parra G."/>
            <person name="Lardier G."/>
            <person name="Chapple C."/>
            <person name="McKernan K.J."/>
            <person name="McEwan P."/>
            <person name="Bosak S."/>
            <person name="Kellis M."/>
            <person name="Volff J.-N."/>
            <person name="Guigo R."/>
            <person name="Zody M.C."/>
            <person name="Mesirov J."/>
            <person name="Lindblad-Toh K."/>
            <person name="Birren B."/>
            <person name="Nusbaum C."/>
            <person name="Kahn D."/>
            <person name="Robinson-Rechavi M."/>
            <person name="Laudet V."/>
            <person name="Schachter V."/>
            <person name="Quetier F."/>
            <person name="Saurin W."/>
            <person name="Scarpelli C."/>
            <person name="Wincker P."/>
            <person name="Lander E.S."/>
            <person name="Weissenbach J."/>
            <person name="Roest Crollius H."/>
        </authorList>
    </citation>
    <scope>NUCLEOTIDE SEQUENCE [LARGE SCALE GENOMIC DNA]</scope>
</reference>
<protein>
    <submittedName>
        <fullName evidence="3">(spotted green pufferfish) hypothetical protein</fullName>
    </submittedName>
</protein>
<feature type="signal peptide" evidence="2">
    <location>
        <begin position="1"/>
        <end position="19"/>
    </location>
</feature>
<evidence type="ECO:0000256" key="1">
    <source>
        <dbReference type="SAM" id="MobiDB-lite"/>
    </source>
</evidence>
<feature type="compositionally biased region" description="Polar residues" evidence="1">
    <location>
        <begin position="78"/>
        <end position="96"/>
    </location>
</feature>
<accession>Q4SRB6</accession>
<name>Q4SRB6_TETNG</name>
<feature type="chain" id="PRO_5004243932" evidence="2">
    <location>
        <begin position="20"/>
        <end position="96"/>
    </location>
</feature>
<dbReference type="AlphaFoldDB" id="Q4SRB6"/>